<protein>
    <submittedName>
        <fullName evidence="3">NAD(P)-dependent dehydrogenase (Short-subunit alcohol dehydrogenase family)</fullName>
    </submittedName>
</protein>
<dbReference type="Pfam" id="PF13561">
    <property type="entry name" value="adh_short_C2"/>
    <property type="match status" value="1"/>
</dbReference>
<dbReference type="PROSITE" id="PS00061">
    <property type="entry name" value="ADH_SHORT"/>
    <property type="match status" value="1"/>
</dbReference>
<dbReference type="PANTHER" id="PTHR24321:SF8">
    <property type="entry name" value="ESTRADIOL 17-BETA-DEHYDROGENASE 8-RELATED"/>
    <property type="match status" value="1"/>
</dbReference>
<dbReference type="SUPFAM" id="SSF51735">
    <property type="entry name" value="NAD(P)-binding Rossmann-fold domains"/>
    <property type="match status" value="1"/>
</dbReference>
<comment type="caution">
    <text evidence="3">The sequence shown here is derived from an EMBL/GenBank/DDBJ whole genome shotgun (WGS) entry which is preliminary data.</text>
</comment>
<dbReference type="PANTHER" id="PTHR24321">
    <property type="entry name" value="DEHYDROGENASES, SHORT CHAIN"/>
    <property type="match status" value="1"/>
</dbReference>
<evidence type="ECO:0000256" key="2">
    <source>
        <dbReference type="ARBA" id="ARBA00023002"/>
    </source>
</evidence>
<dbReference type="Proteomes" id="UP000532440">
    <property type="component" value="Unassembled WGS sequence"/>
</dbReference>
<comment type="similarity">
    <text evidence="1">Belongs to the short-chain dehydrogenases/reductases (SDR) family.</text>
</comment>
<dbReference type="InterPro" id="IPR002347">
    <property type="entry name" value="SDR_fam"/>
</dbReference>
<dbReference type="NCBIfam" id="NF005559">
    <property type="entry name" value="PRK07231.1"/>
    <property type="match status" value="1"/>
</dbReference>
<dbReference type="FunFam" id="3.40.50.720:FF:000084">
    <property type="entry name" value="Short-chain dehydrogenase reductase"/>
    <property type="match status" value="1"/>
</dbReference>
<evidence type="ECO:0000256" key="1">
    <source>
        <dbReference type="ARBA" id="ARBA00006484"/>
    </source>
</evidence>
<dbReference type="PRINTS" id="PR00081">
    <property type="entry name" value="GDHRDH"/>
</dbReference>
<name>A0A7W8HGA4_9BURK</name>
<dbReference type="RefSeq" id="WP_183964725.1">
    <property type="nucleotide sequence ID" value="NZ_BAABEW010000010.1"/>
</dbReference>
<organism evidence="3 4">
    <name type="scientific">Quisquiliibacterium transsilvanicum</name>
    <dbReference type="NCBI Taxonomy" id="1549638"/>
    <lineage>
        <taxon>Bacteria</taxon>
        <taxon>Pseudomonadati</taxon>
        <taxon>Pseudomonadota</taxon>
        <taxon>Betaproteobacteria</taxon>
        <taxon>Burkholderiales</taxon>
        <taxon>Burkholderiaceae</taxon>
        <taxon>Quisquiliibacterium</taxon>
    </lineage>
</organism>
<dbReference type="EMBL" id="JACHGB010000002">
    <property type="protein sequence ID" value="MBB5270921.1"/>
    <property type="molecule type" value="Genomic_DNA"/>
</dbReference>
<dbReference type="InterPro" id="IPR020904">
    <property type="entry name" value="Sc_DH/Rdtase_CS"/>
</dbReference>
<dbReference type="AlphaFoldDB" id="A0A7W8HGA4"/>
<reference evidence="3 4" key="1">
    <citation type="submission" date="2020-08" db="EMBL/GenBank/DDBJ databases">
        <title>Genomic Encyclopedia of Type Strains, Phase IV (KMG-IV): sequencing the most valuable type-strain genomes for metagenomic binning, comparative biology and taxonomic classification.</title>
        <authorList>
            <person name="Goeker M."/>
        </authorList>
    </citation>
    <scope>NUCLEOTIDE SEQUENCE [LARGE SCALE GENOMIC DNA]</scope>
    <source>
        <strain evidence="3 4">DSM 29781</strain>
    </source>
</reference>
<dbReference type="Gene3D" id="3.40.50.720">
    <property type="entry name" value="NAD(P)-binding Rossmann-like Domain"/>
    <property type="match status" value="1"/>
</dbReference>
<proteinExistence type="inferred from homology"/>
<dbReference type="PRINTS" id="PR00080">
    <property type="entry name" value="SDRFAMILY"/>
</dbReference>
<evidence type="ECO:0000313" key="4">
    <source>
        <dbReference type="Proteomes" id="UP000532440"/>
    </source>
</evidence>
<accession>A0A7W8HGA4</accession>
<dbReference type="GO" id="GO:0016491">
    <property type="term" value="F:oxidoreductase activity"/>
    <property type="evidence" value="ECO:0007669"/>
    <property type="project" value="UniProtKB-KW"/>
</dbReference>
<keyword evidence="2" id="KW-0560">Oxidoreductase</keyword>
<keyword evidence="4" id="KW-1185">Reference proteome</keyword>
<gene>
    <name evidence="3" type="ORF">HNQ70_000925</name>
</gene>
<evidence type="ECO:0000313" key="3">
    <source>
        <dbReference type="EMBL" id="MBB5270921.1"/>
    </source>
</evidence>
<dbReference type="InterPro" id="IPR036291">
    <property type="entry name" value="NAD(P)-bd_dom_sf"/>
</dbReference>
<sequence>MSKQFQGKTAIVTGAASGIGKAIALALGAEGANVVVNDLRLAAAKAVADEIVAAGGSALGIAGDVGKPEDVKAAVDAAVERFGALHLAVNNAGIGGPLGLLADVSIADYLKLMDVNLHSVFYGMHYQIPAMLKAGGGSIVNVASILGVVGTPAAVPYVAAKHGVTGMTKAAALGYADKGIRVNSVHPGYIDTPLLEALPKEAYDGLVTLHPVGRLGTSEEVAALVLFLLSDKASFITGSQHLVDGGYTAQ</sequence>